<feature type="binding site" evidence="8">
    <location>
        <position position="137"/>
    </location>
    <ligand>
        <name>Mg(2+)</name>
        <dbReference type="ChEBI" id="CHEBI:18420"/>
    </ligand>
</feature>
<dbReference type="Gene3D" id="1.10.60.40">
    <property type="match status" value="1"/>
</dbReference>
<dbReference type="Proteomes" id="UP000323317">
    <property type="component" value="Unassembled WGS sequence"/>
</dbReference>
<feature type="binding site" evidence="8">
    <location>
        <position position="323"/>
    </location>
    <ligand>
        <name>Zn(2+)</name>
        <dbReference type="ChEBI" id="CHEBI:29105"/>
        <label>2</label>
    </ligand>
</feature>
<dbReference type="InterPro" id="IPR017850">
    <property type="entry name" value="Alkaline_phosphatase_core_sf"/>
</dbReference>
<evidence type="ECO:0000313" key="10">
    <source>
        <dbReference type="EMBL" id="TYR75243.1"/>
    </source>
</evidence>
<evidence type="ECO:0000256" key="5">
    <source>
        <dbReference type="ARBA" id="ARBA00022833"/>
    </source>
</evidence>
<evidence type="ECO:0000256" key="9">
    <source>
        <dbReference type="RuleBase" id="RU003946"/>
    </source>
</evidence>
<feature type="binding site" evidence="8">
    <location>
        <position position="423"/>
    </location>
    <ligand>
        <name>Zn(2+)</name>
        <dbReference type="ChEBI" id="CHEBI:29105"/>
        <label>2</label>
    </ligand>
</feature>
<feature type="binding site" evidence="8">
    <location>
        <position position="324"/>
    </location>
    <ligand>
        <name>Zn(2+)</name>
        <dbReference type="ChEBI" id="CHEBI:29105"/>
        <label>2</label>
    </ligand>
</feature>
<keyword evidence="5 8" id="KW-0862">Zinc</keyword>
<evidence type="ECO:0000256" key="6">
    <source>
        <dbReference type="ARBA" id="ARBA00022842"/>
    </source>
</evidence>
<comment type="cofactor">
    <cofactor evidence="8">
        <name>Mg(2+)</name>
        <dbReference type="ChEBI" id="CHEBI:18420"/>
    </cofactor>
    <text evidence="8">Binds 1 Mg(2+) ion.</text>
</comment>
<keyword evidence="4" id="KW-0378">Hydrolase</keyword>
<feature type="binding site" evidence="8">
    <location>
        <position position="41"/>
    </location>
    <ligand>
        <name>Mg(2+)</name>
        <dbReference type="ChEBI" id="CHEBI:18420"/>
    </ligand>
</feature>
<keyword evidence="6 8" id="KW-0460">Magnesium</keyword>
<dbReference type="SMART" id="SM00098">
    <property type="entry name" value="alkPPc"/>
    <property type="match status" value="1"/>
</dbReference>
<evidence type="ECO:0000256" key="4">
    <source>
        <dbReference type="ARBA" id="ARBA00022801"/>
    </source>
</evidence>
<feature type="binding site" evidence="8">
    <location>
        <position position="281"/>
    </location>
    <ligand>
        <name>Zn(2+)</name>
        <dbReference type="ChEBI" id="CHEBI:29105"/>
        <label>2</label>
    </ligand>
</feature>
<gene>
    <name evidence="10" type="ORF">FZC79_10790</name>
</gene>
<feature type="binding site" evidence="8">
    <location>
        <position position="276"/>
    </location>
    <ligand>
        <name>Mg(2+)</name>
        <dbReference type="ChEBI" id="CHEBI:18420"/>
    </ligand>
</feature>
<reference evidence="10 11" key="1">
    <citation type="submission" date="2019-08" db="EMBL/GenBank/DDBJ databases">
        <title>Bacillus genomes from the desert of Cuatro Cienegas, Coahuila.</title>
        <authorList>
            <person name="Olmedo-Alvarez G."/>
        </authorList>
    </citation>
    <scope>NUCLEOTIDE SEQUENCE [LARGE SCALE GENOMIC DNA]</scope>
    <source>
        <strain evidence="10 11">CH40_1T</strain>
    </source>
</reference>
<dbReference type="RefSeq" id="WP_148946832.1">
    <property type="nucleotide sequence ID" value="NZ_VTEH01000007.1"/>
</dbReference>
<dbReference type="CDD" id="cd16012">
    <property type="entry name" value="ALP"/>
    <property type="match status" value="1"/>
</dbReference>
<evidence type="ECO:0000256" key="2">
    <source>
        <dbReference type="ARBA" id="ARBA00022553"/>
    </source>
</evidence>
<evidence type="ECO:0000256" key="7">
    <source>
        <dbReference type="PIRSR" id="PIRSR601952-1"/>
    </source>
</evidence>
<dbReference type="PANTHER" id="PTHR11596">
    <property type="entry name" value="ALKALINE PHOSPHATASE"/>
    <property type="match status" value="1"/>
</dbReference>
<keyword evidence="2" id="KW-0597">Phosphoprotein</keyword>
<dbReference type="GO" id="GO:0004035">
    <property type="term" value="F:alkaline phosphatase activity"/>
    <property type="evidence" value="ECO:0007669"/>
    <property type="project" value="TreeGrafter"/>
</dbReference>
<dbReference type="EMBL" id="VTEH01000007">
    <property type="protein sequence ID" value="TYR75243.1"/>
    <property type="molecule type" value="Genomic_DNA"/>
</dbReference>
<dbReference type="Pfam" id="PF00245">
    <property type="entry name" value="Alk_phosphatase"/>
    <property type="match status" value="1"/>
</dbReference>
<sequence length="535" mass="58837">MKKYKLAIIPILIFSIIFIAIPPSCLFAETPEKKVIFLVMDGTNSDVVTLARWYKGSPLHLDSILTGGVRTYSAQSAITDSAAGGTAMATGFKTKADYIGMIPDGEGSKPAVSLLEAARIQGYGTGIISTSPVQHATPAAFSAHVKNRDEFSDIAEQQVYQGMDVVLGGGLAWLHSGGDKRRANDDAMLKTKEAARKDKENLLEIIEEKDYQILENKADLDERSPGRLWGSFADEDMAYDFDRAALLPEQPSLADMTSSAIERLNQSRNGFFLFIEGSKVDWAAHKNDPVGMISEVLAFDEAVGEALEFAKRDGHTMVIAVTDHGNSGLTIGNGSTDKDYFDQPVKQIIEPLKKARLTVKGASSQLENDRSNLKEVLASYGLEDHTEDEFCRVEKAGSITELESEMAAMLSKRASLGFTTHGHTGEDVFLYAYGPEKPVGLHENTDLATTVSDFLGLNLAGLSDWYVDAREYYEVRGYETKIDMSDSHNPKFVARNEQEELVFPENKNIMIRNGAEIQLQAVNVYNGETFFVHVE</sequence>
<dbReference type="GO" id="GO:0046872">
    <property type="term" value="F:metal ion binding"/>
    <property type="evidence" value="ECO:0007669"/>
    <property type="project" value="UniProtKB-KW"/>
</dbReference>
<feature type="binding site" evidence="8">
    <location>
        <position position="135"/>
    </location>
    <ligand>
        <name>Mg(2+)</name>
        <dbReference type="ChEBI" id="CHEBI:18420"/>
    </ligand>
</feature>
<dbReference type="SUPFAM" id="SSF53649">
    <property type="entry name" value="Alkaline phosphatase-like"/>
    <property type="match status" value="1"/>
</dbReference>
<keyword evidence="3 8" id="KW-0479">Metal-binding</keyword>
<dbReference type="PANTHER" id="PTHR11596:SF5">
    <property type="entry name" value="ALKALINE PHOSPHATASE"/>
    <property type="match status" value="1"/>
</dbReference>
<evidence type="ECO:0000256" key="1">
    <source>
        <dbReference type="ARBA" id="ARBA00005984"/>
    </source>
</evidence>
<comment type="similarity">
    <text evidence="1 9">Belongs to the alkaline phosphatase family.</text>
</comment>
<comment type="caution">
    <text evidence="10">The sequence shown here is derived from an EMBL/GenBank/DDBJ whole genome shotgun (WGS) entry which is preliminary data.</text>
</comment>
<organism evidence="10 11">
    <name type="scientific">Rossellomorea vietnamensis</name>
    <dbReference type="NCBI Taxonomy" id="218284"/>
    <lineage>
        <taxon>Bacteria</taxon>
        <taxon>Bacillati</taxon>
        <taxon>Bacillota</taxon>
        <taxon>Bacilli</taxon>
        <taxon>Bacillales</taxon>
        <taxon>Bacillaceae</taxon>
        <taxon>Rossellomorea</taxon>
    </lineage>
</organism>
<feature type="active site" description="Phosphoserine intermediate" evidence="7">
    <location>
        <position position="81"/>
    </location>
</feature>
<feature type="binding site" evidence="8">
    <location>
        <position position="41"/>
    </location>
    <ligand>
        <name>Zn(2+)</name>
        <dbReference type="ChEBI" id="CHEBI:29105"/>
        <label>2</label>
    </ligand>
</feature>
<name>A0A5D4KG60_9BACI</name>
<dbReference type="InterPro" id="IPR018299">
    <property type="entry name" value="Alkaline_phosphatase_AS"/>
</dbReference>
<dbReference type="PRINTS" id="PR00113">
    <property type="entry name" value="ALKPHPHTASE"/>
</dbReference>
<dbReference type="PROSITE" id="PS00123">
    <property type="entry name" value="ALKALINE_PHOSPHATASE"/>
    <property type="match status" value="1"/>
</dbReference>
<proteinExistence type="inferred from homology"/>
<evidence type="ECO:0000313" key="11">
    <source>
        <dbReference type="Proteomes" id="UP000323317"/>
    </source>
</evidence>
<evidence type="ECO:0000256" key="8">
    <source>
        <dbReference type="PIRSR" id="PIRSR601952-2"/>
    </source>
</evidence>
<comment type="cofactor">
    <cofactor evidence="8">
        <name>Zn(2+)</name>
        <dbReference type="ChEBI" id="CHEBI:29105"/>
    </cofactor>
    <text evidence="8">Binds 2 Zn(2+) ions.</text>
</comment>
<feature type="binding site" evidence="8">
    <location>
        <position position="285"/>
    </location>
    <ligand>
        <name>Zn(2+)</name>
        <dbReference type="ChEBI" id="CHEBI:29105"/>
        <label>2</label>
    </ligand>
</feature>
<protein>
    <submittedName>
        <fullName evidence="10">Alkaline phosphatase</fullName>
    </submittedName>
</protein>
<accession>A0A5D4KG60</accession>
<evidence type="ECO:0000256" key="3">
    <source>
        <dbReference type="ARBA" id="ARBA00022723"/>
    </source>
</evidence>
<dbReference type="AlphaFoldDB" id="A0A5D4KG60"/>
<dbReference type="Gene3D" id="3.40.720.10">
    <property type="entry name" value="Alkaline Phosphatase, subunit A"/>
    <property type="match status" value="1"/>
</dbReference>
<dbReference type="InterPro" id="IPR001952">
    <property type="entry name" value="Alkaline_phosphatase"/>
</dbReference>